<dbReference type="AlphaFoldDB" id="A0A9P6T1S6"/>
<gene>
    <name evidence="2" type="ORF">BGZ80_007002</name>
</gene>
<dbReference type="Proteomes" id="UP000703661">
    <property type="component" value="Unassembled WGS sequence"/>
</dbReference>
<feature type="region of interest" description="Disordered" evidence="1">
    <location>
        <begin position="37"/>
        <end position="61"/>
    </location>
</feature>
<comment type="caution">
    <text evidence="2">The sequence shown here is derived from an EMBL/GenBank/DDBJ whole genome shotgun (WGS) entry which is preliminary data.</text>
</comment>
<organism evidence="2 3">
    <name type="scientific">Entomortierella chlamydospora</name>
    <dbReference type="NCBI Taxonomy" id="101097"/>
    <lineage>
        <taxon>Eukaryota</taxon>
        <taxon>Fungi</taxon>
        <taxon>Fungi incertae sedis</taxon>
        <taxon>Mucoromycota</taxon>
        <taxon>Mortierellomycotina</taxon>
        <taxon>Mortierellomycetes</taxon>
        <taxon>Mortierellales</taxon>
        <taxon>Mortierellaceae</taxon>
        <taxon>Entomortierella</taxon>
    </lineage>
</organism>
<protein>
    <submittedName>
        <fullName evidence="2">Uncharacterized protein</fullName>
    </submittedName>
</protein>
<feature type="region of interest" description="Disordered" evidence="1">
    <location>
        <begin position="165"/>
        <end position="186"/>
    </location>
</feature>
<evidence type="ECO:0000256" key="1">
    <source>
        <dbReference type="SAM" id="MobiDB-lite"/>
    </source>
</evidence>
<feature type="compositionally biased region" description="Low complexity" evidence="1">
    <location>
        <begin position="177"/>
        <end position="186"/>
    </location>
</feature>
<evidence type="ECO:0000313" key="3">
    <source>
        <dbReference type="Proteomes" id="UP000703661"/>
    </source>
</evidence>
<reference evidence="2" key="1">
    <citation type="journal article" date="2020" name="Fungal Divers.">
        <title>Resolving the Mortierellaceae phylogeny through synthesis of multi-gene phylogenetics and phylogenomics.</title>
        <authorList>
            <person name="Vandepol N."/>
            <person name="Liber J."/>
            <person name="Desiro A."/>
            <person name="Na H."/>
            <person name="Kennedy M."/>
            <person name="Barry K."/>
            <person name="Grigoriev I.V."/>
            <person name="Miller A.N."/>
            <person name="O'Donnell K."/>
            <person name="Stajich J.E."/>
            <person name="Bonito G."/>
        </authorList>
    </citation>
    <scope>NUCLEOTIDE SEQUENCE</scope>
    <source>
        <strain evidence="2">NRRL 2769</strain>
    </source>
</reference>
<accession>A0A9P6T1S6</accession>
<keyword evidence="3" id="KW-1185">Reference proteome</keyword>
<feature type="region of interest" description="Disordered" evidence="1">
    <location>
        <begin position="1"/>
        <end position="21"/>
    </location>
</feature>
<proteinExistence type="predicted"/>
<evidence type="ECO:0000313" key="2">
    <source>
        <dbReference type="EMBL" id="KAG0018588.1"/>
    </source>
</evidence>
<sequence>MPPATITESARRQAQGLSTNHNFDRTSYVSRSMLISPMPTYPNSRSTPNTSPTTNYSSSPTSFGVSSTAVSSLGPNTTKICGAVLGSMVALSLLCCICVFRRRLLNNQFVHSVQAQKHLDFESPGGTDMKRYETLDKARIVVVIGDIGTENKKGACFREDELPKRTSMRVGDKGPTSSVAPSSSLSLSSSSSVLWLFFKSTRIFKAIDGHKKHDVVPPTLEETSTRFDPSRYPGAAPGYSTFKSMPICVLTPPPTLQQKRSTSDVISNNRPKIVKDTKDVVNDSSNKKSSSAGENVKDIWERTGGLILKGRNEQRSKNHVSQYFKAQT</sequence>
<feature type="compositionally biased region" description="Low complexity" evidence="1">
    <location>
        <begin position="41"/>
        <end position="61"/>
    </location>
</feature>
<name>A0A9P6T1S6_9FUNG</name>
<dbReference type="EMBL" id="JAAAID010000351">
    <property type="protein sequence ID" value="KAG0018588.1"/>
    <property type="molecule type" value="Genomic_DNA"/>
</dbReference>